<keyword evidence="2" id="KW-1185">Reference proteome</keyword>
<evidence type="ECO:0000313" key="1">
    <source>
        <dbReference type="EMBL" id="MFH6602440.1"/>
    </source>
</evidence>
<evidence type="ECO:0000313" key="2">
    <source>
        <dbReference type="Proteomes" id="UP001595191"/>
    </source>
</evidence>
<sequence>MKNRGETPGVNAGSMADIAFLLLIFFLVTTSIETDVGFNRMLSPIDISPPLPYNDKNILLVQVNHNNEILVDNELVDITDLRRIAVAFIDNGGATLDSEHYCDYCQGERSVFSSENPNKAVISLSSERDTGYATFIAIQNELVGAYNQLRNREALKLYGVKYTDMESEYLNVTSKGRKAKLKEKIETIKRRYPQKLSEAEIK</sequence>
<organism evidence="1 2">
    <name type="scientific">Meishania litoralis</name>
    <dbReference type="NCBI Taxonomy" id="3434685"/>
    <lineage>
        <taxon>Bacteria</taxon>
        <taxon>Pseudomonadati</taxon>
        <taxon>Bacteroidota</taxon>
        <taxon>Flavobacteriia</taxon>
        <taxon>Flavobacteriales</taxon>
        <taxon>Flavobacteriaceae</taxon>
        <taxon>Meishania</taxon>
    </lineage>
</organism>
<dbReference type="Proteomes" id="UP001595191">
    <property type="component" value="Unassembled WGS sequence"/>
</dbReference>
<comment type="caution">
    <text evidence="1">The sequence shown here is derived from an EMBL/GenBank/DDBJ whole genome shotgun (WGS) entry which is preliminary data.</text>
</comment>
<name>A0ACC7LHH3_9FLAO</name>
<protein>
    <submittedName>
        <fullName evidence="1">ExbD/TolR family protein</fullName>
    </submittedName>
</protein>
<dbReference type="EMBL" id="JBHFPV010000001">
    <property type="protein sequence ID" value="MFH6602440.1"/>
    <property type="molecule type" value="Genomic_DNA"/>
</dbReference>
<gene>
    <name evidence="1" type="ORF">ACEZ3G_03050</name>
</gene>
<proteinExistence type="predicted"/>
<accession>A0ACC7LHH3</accession>
<reference evidence="1" key="1">
    <citation type="submission" date="2024-09" db="EMBL/GenBank/DDBJ databases">
        <authorList>
            <person name="Liu J."/>
        </authorList>
    </citation>
    <scope>NUCLEOTIDE SEQUENCE</scope>
    <source>
        <strain evidence="1">NBU2967</strain>
    </source>
</reference>